<reference evidence="1 2" key="1">
    <citation type="submission" date="2024-07" db="EMBL/GenBank/DDBJ databases">
        <title>Mealworm larvae gut microbial communities from Newark, Delaware, USA.</title>
        <authorList>
            <person name="Blenner M."/>
        </authorList>
    </citation>
    <scope>NUCLEOTIDE SEQUENCE [LARGE SCALE GENOMIC DNA]</scope>
    <source>
        <strain evidence="1 2">UD i117</strain>
    </source>
</reference>
<gene>
    <name evidence="1" type="ORF">ABH903_002339</name>
</gene>
<protein>
    <submittedName>
        <fullName evidence="1">Uncharacterized protein</fullName>
    </submittedName>
</protein>
<dbReference type="RefSeq" id="WP_370036574.1">
    <property type="nucleotide sequence ID" value="NZ_JBGBYS010000013.1"/>
</dbReference>
<organism evidence="1 2">
    <name type="scientific">Brevibacterium epidermidis</name>
    <dbReference type="NCBI Taxonomy" id="1698"/>
    <lineage>
        <taxon>Bacteria</taxon>
        <taxon>Bacillati</taxon>
        <taxon>Actinomycetota</taxon>
        <taxon>Actinomycetes</taxon>
        <taxon>Micrococcales</taxon>
        <taxon>Brevibacteriaceae</taxon>
        <taxon>Brevibacterium</taxon>
    </lineage>
</organism>
<accession>A0ABV4ELD6</accession>
<evidence type="ECO:0000313" key="2">
    <source>
        <dbReference type="Proteomes" id="UP001565435"/>
    </source>
</evidence>
<evidence type="ECO:0000313" key="1">
    <source>
        <dbReference type="EMBL" id="MEY9259307.1"/>
    </source>
</evidence>
<name>A0ABV4ELD6_BREEP</name>
<proteinExistence type="predicted"/>
<dbReference type="SUPFAM" id="SSF69304">
    <property type="entry name" value="Tricorn protease N-terminal domain"/>
    <property type="match status" value="1"/>
</dbReference>
<comment type="caution">
    <text evidence="1">The sequence shown here is derived from an EMBL/GenBank/DDBJ whole genome shotgun (WGS) entry which is preliminary data.</text>
</comment>
<keyword evidence="2" id="KW-1185">Reference proteome</keyword>
<dbReference type="EMBL" id="JBGBYS010000013">
    <property type="protein sequence ID" value="MEY9259307.1"/>
    <property type="molecule type" value="Genomic_DNA"/>
</dbReference>
<sequence length="320" mass="34788">MRNHTFAASLTPAVRLEPPEIDHPYLGLSLDLADVVAGPGDTLLATWCDAEERLSQEYAANYVVASAERSPYRIEVVAQYSTDGSIIATWCSWTAQAAPEYRVLPDGNLLVFNRVGDGPVEAAVMHEAGEFVHSGRLGPGVSDVAVLDDGSVIVAHDRYFRDGENTILGISRFDADLNRTAVADGAGFLAAKLSAADGVSFWNRNSSLIVSSERHFPIWTGDTAAGFGPNGPIWVLNTPGSDRWTLVGSYDYNRRSSSVLIVVGIVDNGVWTTESEFSMTSPYGQPHQATKLSCGRDTIHWCVGRQWYSIPLDALHSLQW</sequence>
<dbReference type="Proteomes" id="UP001565435">
    <property type="component" value="Unassembled WGS sequence"/>
</dbReference>